<dbReference type="EMBL" id="CP159218">
    <property type="protein sequence ID" value="XCG62221.1"/>
    <property type="molecule type" value="Genomic_DNA"/>
</dbReference>
<dbReference type="InterPro" id="IPR019587">
    <property type="entry name" value="Polyketide_cyclase/dehydratase"/>
</dbReference>
<evidence type="ECO:0000313" key="1">
    <source>
        <dbReference type="EMBL" id="XCG62221.1"/>
    </source>
</evidence>
<sequence>MADASTKSVEMAADPAAIMDTIADVAAYPEWAGAVKTVTVTEAGTSANRPRRVRFELDAGAFKDTYELQYTWAADGLSVSWTLVQGKLQKAQVGSYVLRPGATSTTVTYSLTVQLTIPLIGPLRRTAEKRIMDTALEELRKRVETPAADHA</sequence>
<organism evidence="1">
    <name type="scientific">Nakamurella sp. A5-74</name>
    <dbReference type="NCBI Taxonomy" id="3158264"/>
    <lineage>
        <taxon>Bacteria</taxon>
        <taxon>Bacillati</taxon>
        <taxon>Actinomycetota</taxon>
        <taxon>Actinomycetes</taxon>
        <taxon>Nakamurellales</taxon>
        <taxon>Nakamurellaceae</taxon>
        <taxon>Nakamurella</taxon>
    </lineage>
</organism>
<dbReference type="PANTHER" id="PTHR39683:SF4">
    <property type="entry name" value="COENZYME Q-BINDING PROTEIN COQ10 START DOMAIN-CONTAINING PROTEIN"/>
    <property type="match status" value="1"/>
</dbReference>
<dbReference type="InterPro" id="IPR023393">
    <property type="entry name" value="START-like_dom_sf"/>
</dbReference>
<dbReference type="RefSeq" id="WP_353647836.1">
    <property type="nucleotide sequence ID" value="NZ_CP159218.1"/>
</dbReference>
<dbReference type="PANTHER" id="PTHR39683">
    <property type="entry name" value="CONSERVED PROTEIN TB16.3"/>
    <property type="match status" value="1"/>
</dbReference>
<gene>
    <name evidence="1" type="ORF">ABLG96_13175</name>
</gene>
<dbReference type="CDD" id="cd07819">
    <property type="entry name" value="SRPBCC_2"/>
    <property type="match status" value="1"/>
</dbReference>
<dbReference type="AlphaFoldDB" id="A0AAU8DLH7"/>
<dbReference type="Pfam" id="PF10604">
    <property type="entry name" value="Polyketide_cyc2"/>
    <property type="match status" value="1"/>
</dbReference>
<accession>A0AAU8DLH7</accession>
<proteinExistence type="predicted"/>
<protein>
    <submittedName>
        <fullName evidence="1">SRPBCC family protein</fullName>
    </submittedName>
</protein>
<dbReference type="SUPFAM" id="SSF55961">
    <property type="entry name" value="Bet v1-like"/>
    <property type="match status" value="1"/>
</dbReference>
<dbReference type="Gene3D" id="3.30.530.20">
    <property type="match status" value="1"/>
</dbReference>
<name>A0AAU8DLH7_9ACTN</name>
<reference evidence="1" key="1">
    <citation type="submission" date="2024-05" db="EMBL/GenBank/DDBJ databases">
        <authorList>
            <person name="Cai S.Y."/>
            <person name="Jin L.M."/>
            <person name="Li H.R."/>
        </authorList>
    </citation>
    <scope>NUCLEOTIDE SEQUENCE</scope>
    <source>
        <strain evidence="1">A5-74</strain>
    </source>
</reference>